<feature type="domain" description="TIR" evidence="5">
    <location>
        <begin position="1"/>
        <end position="146"/>
    </location>
</feature>
<keyword evidence="2" id="KW-0677">Repeat</keyword>
<keyword evidence="1 3" id="KW-0853">WD repeat</keyword>
<keyword evidence="4" id="KW-0472">Membrane</keyword>
<evidence type="ECO:0000256" key="4">
    <source>
        <dbReference type="SAM" id="Phobius"/>
    </source>
</evidence>
<dbReference type="InterPro" id="IPR015943">
    <property type="entry name" value="WD40/YVTN_repeat-like_dom_sf"/>
</dbReference>
<feature type="repeat" description="WD" evidence="3">
    <location>
        <begin position="729"/>
        <end position="770"/>
    </location>
</feature>
<dbReference type="SUPFAM" id="SSF69322">
    <property type="entry name" value="Tricorn protease domain 2"/>
    <property type="match status" value="1"/>
</dbReference>
<dbReference type="Pfam" id="PF12894">
    <property type="entry name" value="ANAPC4_WD40"/>
    <property type="match status" value="1"/>
</dbReference>
<dbReference type="GO" id="GO:0007165">
    <property type="term" value="P:signal transduction"/>
    <property type="evidence" value="ECO:0007669"/>
    <property type="project" value="InterPro"/>
</dbReference>
<evidence type="ECO:0000256" key="3">
    <source>
        <dbReference type="PROSITE-ProRule" id="PRU00221"/>
    </source>
</evidence>
<evidence type="ECO:0000259" key="5">
    <source>
        <dbReference type="PROSITE" id="PS50104"/>
    </source>
</evidence>
<organism evidence="6 7">
    <name type="scientific">Fimbriiglobus ruber</name>
    <dbReference type="NCBI Taxonomy" id="1908690"/>
    <lineage>
        <taxon>Bacteria</taxon>
        <taxon>Pseudomonadati</taxon>
        <taxon>Planctomycetota</taxon>
        <taxon>Planctomycetia</taxon>
        <taxon>Gemmatales</taxon>
        <taxon>Gemmataceae</taxon>
        <taxon>Fimbriiglobus</taxon>
    </lineage>
</organism>
<dbReference type="EMBL" id="NIDE01000008">
    <property type="protein sequence ID" value="OWK40552.1"/>
    <property type="molecule type" value="Genomic_DNA"/>
</dbReference>
<dbReference type="Pfam" id="PF13676">
    <property type="entry name" value="TIR_2"/>
    <property type="match status" value="1"/>
</dbReference>
<dbReference type="InterPro" id="IPR000157">
    <property type="entry name" value="TIR_dom"/>
</dbReference>
<dbReference type="PROSITE" id="PS50104">
    <property type="entry name" value="TIR"/>
    <property type="match status" value="1"/>
</dbReference>
<dbReference type="InterPro" id="IPR024977">
    <property type="entry name" value="Apc4-like_WD40_dom"/>
</dbReference>
<reference evidence="7" key="1">
    <citation type="submission" date="2017-06" db="EMBL/GenBank/DDBJ databases">
        <title>Genome analysis of Fimbriiglobus ruber SP5, the first member of the order Planctomycetales with confirmed chitinolytic capability.</title>
        <authorList>
            <person name="Ravin N.V."/>
            <person name="Rakitin A.L."/>
            <person name="Ivanova A.A."/>
            <person name="Beletsky A.V."/>
            <person name="Kulichevskaya I.S."/>
            <person name="Mardanov A.V."/>
            <person name="Dedysh S.N."/>
        </authorList>
    </citation>
    <scope>NUCLEOTIDE SEQUENCE [LARGE SCALE GENOMIC DNA]</scope>
    <source>
        <strain evidence="7">SP5</strain>
    </source>
</reference>
<evidence type="ECO:0000313" key="7">
    <source>
        <dbReference type="Proteomes" id="UP000214646"/>
    </source>
</evidence>
<dbReference type="Gene3D" id="2.130.10.10">
    <property type="entry name" value="YVTN repeat-like/Quinoprotein amine dehydrogenase"/>
    <property type="match status" value="1"/>
</dbReference>
<accession>A0A225DGG1</accession>
<evidence type="ECO:0000313" key="6">
    <source>
        <dbReference type="EMBL" id="OWK40552.1"/>
    </source>
</evidence>
<gene>
    <name evidence="6" type="ORF">FRUB_05471</name>
</gene>
<dbReference type="PROSITE" id="PS50082">
    <property type="entry name" value="WD_REPEATS_2"/>
    <property type="match status" value="1"/>
</dbReference>
<dbReference type="AlphaFoldDB" id="A0A225DGG1"/>
<dbReference type="SMART" id="SM00320">
    <property type="entry name" value="WD40"/>
    <property type="match status" value="2"/>
</dbReference>
<feature type="transmembrane region" description="Helical" evidence="4">
    <location>
        <begin position="472"/>
        <end position="490"/>
    </location>
</feature>
<evidence type="ECO:0000256" key="1">
    <source>
        <dbReference type="ARBA" id="ARBA00022574"/>
    </source>
</evidence>
<proteinExistence type="predicted"/>
<feature type="transmembrane region" description="Helical" evidence="4">
    <location>
        <begin position="238"/>
        <end position="254"/>
    </location>
</feature>
<dbReference type="Proteomes" id="UP000214646">
    <property type="component" value="Unassembled WGS sequence"/>
</dbReference>
<dbReference type="SUPFAM" id="SSF52200">
    <property type="entry name" value="Toll/Interleukin receptor TIR domain"/>
    <property type="match status" value="1"/>
</dbReference>
<evidence type="ECO:0000256" key="2">
    <source>
        <dbReference type="ARBA" id="ARBA00022737"/>
    </source>
</evidence>
<feature type="transmembrane region" description="Helical" evidence="4">
    <location>
        <begin position="201"/>
        <end position="226"/>
    </location>
</feature>
<keyword evidence="4" id="KW-0812">Transmembrane</keyword>
<dbReference type="OrthoDB" id="574237at2"/>
<sequence length="945" mass="106900">MASIFVNYRREDRHFCDRLNDFLVSSFGKNEIFRDTGSLKEGEDFEKQLEIAISDSKVILVLIGSKWLEELQRKESSSEKDYAKFEIETALKFSSKTVIPILIDEQKMPASHILPVSIQKICLLHAFTIKSDPSFPGDFAALANVLKGKCPGLKSPSTEDKARGLRSRQFKLHSLHFAIVAFLALWTYGTAWLSIGAREKHIMYLAIILGLITLACVSLKVIDVFVCVGFPQLVTRHIHRYIVVAIVLIAILGNRDRIDRNSAIIDKNIMVYMRTWDPLGRYANSHGPQLADSGRQIDDGFFIGYQSPYYVAVNRRYFVLEKDGKTGKTITKLSDGKGGNEEISLDDSTVRLDDNHWWNGKRHLTISNGERAISVCFTANEAIDHHNDRTDDMRGESIDRYLKDCREILTKTANSNQFQFINTTTHYNFLYDQMVWLYADVLLFPLPIYVARFVRRNAARGILKQRQNINGYIFFTAIVAATAIATKFQSPLTLFTWEKTSTYLSAYDNSINTRGRETLPADYRGAFFCAGGTRLAVQNNDQIKICDINMNSVIRLFYINNGPGNHFFGGNYVVNWLADDRRFILRRRDGSGLDYIYDTNGSVAPFEKSINRQARPIEIHPDGEHVILEDSDGRFYTYDVSASERDGLCDIRRKYTTVKWSPDGSKMAIDYQHVVSIIDIASPAFASFILAKNSSDATMLDWSPDGSHLAVLSGNTIKIWNIDTRLPVFNHQQTSVTQIAWSPDGAALATAHSDMKIRIWSIPDGNLLFESIQYEATIAALCWPMSNARTLLICCDTRSGFDVNRLQLYPSLFDGLSSRGRVVFGDDLKSHKEPPGPSVGGNHDDQKIIDSAKNTILNIDHLRDQKQYWHNQLDNALTEPLTPPSAIYSLRYRSWFYSFVEQEASAQLAISKLEIDRSLAHRIAASVMRAKRPPGPKLPKATETE</sequence>
<dbReference type="InterPro" id="IPR001680">
    <property type="entry name" value="WD40_rpt"/>
</dbReference>
<comment type="caution">
    <text evidence="6">The sequence shown here is derived from an EMBL/GenBank/DDBJ whole genome shotgun (WGS) entry which is preliminary data.</text>
</comment>
<keyword evidence="4" id="KW-1133">Transmembrane helix</keyword>
<name>A0A225DGG1_9BACT</name>
<dbReference type="PANTHER" id="PTHR19848">
    <property type="entry name" value="WD40 REPEAT PROTEIN"/>
    <property type="match status" value="1"/>
</dbReference>
<dbReference type="PANTHER" id="PTHR19848:SF8">
    <property type="entry name" value="F-BOX AND WD REPEAT DOMAIN CONTAINING 7"/>
    <property type="match status" value="1"/>
</dbReference>
<dbReference type="Gene3D" id="3.40.50.10140">
    <property type="entry name" value="Toll/interleukin-1 receptor homology (TIR) domain"/>
    <property type="match status" value="1"/>
</dbReference>
<keyword evidence="7" id="KW-1185">Reference proteome</keyword>
<dbReference type="InterPro" id="IPR035897">
    <property type="entry name" value="Toll_tir_struct_dom_sf"/>
</dbReference>
<dbReference type="PROSITE" id="PS50294">
    <property type="entry name" value="WD_REPEATS_REGION"/>
    <property type="match status" value="1"/>
</dbReference>
<dbReference type="RefSeq" id="WP_088256451.1">
    <property type="nucleotide sequence ID" value="NZ_NIDE01000008.1"/>
</dbReference>
<protein>
    <submittedName>
        <fullName evidence="6">TolB protein periplasmic protein</fullName>
    </submittedName>
</protein>
<feature type="transmembrane region" description="Helical" evidence="4">
    <location>
        <begin position="175"/>
        <end position="195"/>
    </location>
</feature>